<dbReference type="PATRIC" id="fig|1385369.3.peg.6781"/>
<dbReference type="PANTHER" id="PTHR43976:SF16">
    <property type="entry name" value="SHORT-CHAIN DEHYDROGENASE_REDUCTASE FAMILY PROTEIN"/>
    <property type="match status" value="1"/>
</dbReference>
<dbReference type="PRINTS" id="PR00080">
    <property type="entry name" value="SDRFAMILY"/>
</dbReference>
<dbReference type="Proteomes" id="UP000019486">
    <property type="component" value="Unassembled WGS sequence"/>
</dbReference>
<protein>
    <submittedName>
        <fullName evidence="4">Dehydrogenase</fullName>
    </submittedName>
</protein>
<dbReference type="SUPFAM" id="SSF51735">
    <property type="entry name" value="NAD(P)-binding Rossmann-fold domains"/>
    <property type="match status" value="1"/>
</dbReference>
<proteinExistence type="inferred from homology"/>
<dbReference type="PROSITE" id="PS00061">
    <property type="entry name" value="ADH_SHORT"/>
    <property type="match status" value="1"/>
</dbReference>
<sequence>MKTWLITGCSSGFGRRLAMAAAEHGDRVVATARDPGSIADLAAAYGDRMIALPLDVTNTSSAASAVQSAVDEFGYFDVLVNNAGYGHFGAIEEGIPEEYRPIFDVNVFGLIKTTKAVLPVLRRRGGTIVNLSSGAGIAGSAGGGNYNAAKLAVGGLSEALADELKPFGIRVIIVEPGRLRTDFLGRSLTMAAKQMPEYEASSGRRRRYREPNDGVQAGDPVKAVEVILRPYDDGDPPLHLPLGSVAYETAERKFAAFRNDMDAWRDVAIRTDFDLA</sequence>
<evidence type="ECO:0000256" key="1">
    <source>
        <dbReference type="ARBA" id="ARBA00006484"/>
    </source>
</evidence>
<dbReference type="AlphaFoldDB" id="W9GU64"/>
<comment type="caution">
    <text evidence="4">The sequence shown here is derived from an EMBL/GenBank/DDBJ whole genome shotgun (WGS) entry which is preliminary data.</text>
</comment>
<dbReference type="CDD" id="cd05374">
    <property type="entry name" value="17beta-HSD-like_SDR_c"/>
    <property type="match status" value="1"/>
</dbReference>
<gene>
    <name evidence="4" type="ORF">N825_29440</name>
</gene>
<organism evidence="4 5">
    <name type="scientific">Skermanella stibiiresistens SB22</name>
    <dbReference type="NCBI Taxonomy" id="1385369"/>
    <lineage>
        <taxon>Bacteria</taxon>
        <taxon>Pseudomonadati</taxon>
        <taxon>Pseudomonadota</taxon>
        <taxon>Alphaproteobacteria</taxon>
        <taxon>Rhodospirillales</taxon>
        <taxon>Azospirillaceae</taxon>
        <taxon>Skermanella</taxon>
    </lineage>
</organism>
<dbReference type="InterPro" id="IPR036291">
    <property type="entry name" value="NAD(P)-bd_dom_sf"/>
</dbReference>
<dbReference type="STRING" id="1385369.N825_29440"/>
<dbReference type="PRINTS" id="PR00081">
    <property type="entry name" value="GDHRDH"/>
</dbReference>
<dbReference type="Gene3D" id="3.40.50.720">
    <property type="entry name" value="NAD(P)-binding Rossmann-like Domain"/>
    <property type="match status" value="1"/>
</dbReference>
<comment type="similarity">
    <text evidence="1 3">Belongs to the short-chain dehydrogenases/reductases (SDR) family.</text>
</comment>
<evidence type="ECO:0000313" key="5">
    <source>
        <dbReference type="Proteomes" id="UP000019486"/>
    </source>
</evidence>
<dbReference type="InterPro" id="IPR020904">
    <property type="entry name" value="Sc_DH/Rdtase_CS"/>
</dbReference>
<dbReference type="InterPro" id="IPR002347">
    <property type="entry name" value="SDR_fam"/>
</dbReference>
<evidence type="ECO:0000256" key="2">
    <source>
        <dbReference type="ARBA" id="ARBA00023002"/>
    </source>
</evidence>
<reference evidence="4 5" key="1">
    <citation type="submission" date="2013-08" db="EMBL/GenBank/DDBJ databases">
        <title>The genome sequence of Skermanella stibiiresistens.</title>
        <authorList>
            <person name="Zhu W."/>
            <person name="Wang G."/>
        </authorList>
    </citation>
    <scope>NUCLEOTIDE SEQUENCE [LARGE SCALE GENOMIC DNA]</scope>
    <source>
        <strain evidence="4 5">SB22</strain>
    </source>
</reference>
<evidence type="ECO:0000313" key="4">
    <source>
        <dbReference type="EMBL" id="EWY36181.1"/>
    </source>
</evidence>
<dbReference type="RefSeq" id="WP_037461173.1">
    <property type="nucleotide sequence ID" value="NZ_AVFL01000050.1"/>
</dbReference>
<dbReference type="PANTHER" id="PTHR43976">
    <property type="entry name" value="SHORT CHAIN DEHYDROGENASE"/>
    <property type="match status" value="1"/>
</dbReference>
<keyword evidence="2" id="KW-0560">Oxidoreductase</keyword>
<dbReference type="NCBIfam" id="NF004824">
    <property type="entry name" value="PRK06180.1"/>
    <property type="match status" value="1"/>
</dbReference>
<dbReference type="EMBL" id="AVFL01000050">
    <property type="protein sequence ID" value="EWY36181.1"/>
    <property type="molecule type" value="Genomic_DNA"/>
</dbReference>
<dbReference type="Pfam" id="PF00106">
    <property type="entry name" value="adh_short"/>
    <property type="match status" value="1"/>
</dbReference>
<keyword evidence="5" id="KW-1185">Reference proteome</keyword>
<dbReference type="GO" id="GO:0016491">
    <property type="term" value="F:oxidoreductase activity"/>
    <property type="evidence" value="ECO:0007669"/>
    <property type="project" value="UniProtKB-KW"/>
</dbReference>
<accession>W9GU64</accession>
<name>W9GU64_9PROT</name>
<dbReference type="InterPro" id="IPR051911">
    <property type="entry name" value="SDR_oxidoreductase"/>
</dbReference>
<evidence type="ECO:0000256" key="3">
    <source>
        <dbReference type="RuleBase" id="RU000363"/>
    </source>
</evidence>
<dbReference type="OrthoDB" id="8477999at2"/>